<protein>
    <submittedName>
        <fullName evidence="4">Carbamoyltransferase</fullName>
        <ecNumber evidence="4">2.1.3.-</ecNumber>
    </submittedName>
</protein>
<dbReference type="GO" id="GO:0016740">
    <property type="term" value="F:transferase activity"/>
    <property type="evidence" value="ECO:0007669"/>
    <property type="project" value="UniProtKB-KW"/>
</dbReference>
<reference evidence="4 5" key="1">
    <citation type="journal article" date="2012" name="BMC Genomics">
        <title>Complete genome sequence of Saccharothrix espanaensis DSM 44229T and comparison to the other completely sequenced Pseudonocardiaceae.</title>
        <authorList>
            <person name="Strobel T."/>
            <person name="Al-Dilaimi A."/>
            <person name="Blom J."/>
            <person name="Gessner A."/>
            <person name="Kalinowski J."/>
            <person name="Luzhetska M."/>
            <person name="Puhler A."/>
            <person name="Szczepanowski R."/>
            <person name="Bechthold A."/>
            <person name="Ruckert C."/>
        </authorList>
    </citation>
    <scope>NUCLEOTIDE SEQUENCE [LARGE SCALE GENOMIC DNA]</scope>
    <source>
        <strain evidence="5">ATCC 51144 / DSM 44229 / JCM 9112 / NBRC 15066 / NRRL 15764</strain>
    </source>
</reference>
<dbReference type="InterPro" id="IPR038152">
    <property type="entry name" value="Carbam_trans_C_sf"/>
</dbReference>
<evidence type="ECO:0000259" key="3">
    <source>
        <dbReference type="Pfam" id="PF16861"/>
    </source>
</evidence>
<accession>K0JUF9</accession>
<dbReference type="InterPro" id="IPR003696">
    <property type="entry name" value="Carbtransf_dom"/>
</dbReference>
<dbReference type="PANTHER" id="PTHR34847:SF1">
    <property type="entry name" value="NODULATION PROTEIN U"/>
    <property type="match status" value="1"/>
</dbReference>
<name>K0JUF9_SACES</name>
<dbReference type="InterPro" id="IPR031730">
    <property type="entry name" value="Carbam_trans_C"/>
</dbReference>
<dbReference type="AlphaFoldDB" id="K0JUF9"/>
<dbReference type="KEGG" id="sesp:BN6_22400"/>
<dbReference type="PANTHER" id="PTHR34847">
    <property type="entry name" value="NODULATION PROTEIN U"/>
    <property type="match status" value="1"/>
</dbReference>
<dbReference type="PATRIC" id="fig|1179773.3.peg.2232"/>
<sequence length="594" mass="65328">MYVLGISGLGQSEARMRRTFPGLEERHYRLAQGADAAAALVTEDGIVAAAAEERFARWKGTGRFPRQAIDFVLAEAGIKPRDVAYVAHNFDFTPYQRFFAAQGTADEYDEVYSPEVLKRELFAEHPRDTWDSALEVVPVAHHLAHAASAFYCSGFAEADVLVADGIGEFESTSLYRAGDGGIELLSQVKGLHSVGLAYGLITLHLGFWMNMDEYKVMGLAPYGDPAPLRDALAEIVQAHDDGQYATPFTYLNHTPQERATYARSLDHLAEVLGPARRPGSPIEQHHLDLAAALQESAQRTILGFLGAERESPRADVLCLAGGVALNCVLNKVIRESGLYRHQFVQPAAGDDGTALGAALAVLHRSDPGLPAHVGQRPAAKPRPRLGPPYLGPSYDNHEVEAALKGIDAQVRKLDADALATETARLLADGKVVALFQGRMEYGPRALGNRSILADPSTTEMRDRINSMVKLREEFRPLAPAVLEEHTRECFVVDDPADFLWMVETVDVHPHWRERLGGVTHVDGSARIQVVRRADNERYWRIIDEFRRLTGTPVVLNTSFNVRGEPIVCSPADAVRTFLDSDVDALVLEDHLIVR</sequence>
<dbReference type="eggNOG" id="COG2192">
    <property type="taxonomic scope" value="Bacteria"/>
</dbReference>
<evidence type="ECO:0000313" key="4">
    <source>
        <dbReference type="EMBL" id="CCH29561.1"/>
    </source>
</evidence>
<dbReference type="InterPro" id="IPR051338">
    <property type="entry name" value="NodU/CmcH_Carbamoyltrnsfr"/>
</dbReference>
<feature type="domain" description="Carbamoyltransferase" evidence="2">
    <location>
        <begin position="35"/>
        <end position="359"/>
    </location>
</feature>
<evidence type="ECO:0000259" key="2">
    <source>
        <dbReference type="Pfam" id="PF02543"/>
    </source>
</evidence>
<dbReference type="RefSeq" id="WP_015099673.1">
    <property type="nucleotide sequence ID" value="NC_019673.1"/>
</dbReference>
<dbReference type="Pfam" id="PF02543">
    <property type="entry name" value="Carbam_trans_N"/>
    <property type="match status" value="1"/>
</dbReference>
<dbReference type="HOGENOM" id="CLU_014411_2_0_11"/>
<comment type="similarity">
    <text evidence="1">Belongs to the NodU/CmcH family.</text>
</comment>
<organism evidence="4 5">
    <name type="scientific">Saccharothrix espanaensis (strain ATCC 51144 / DSM 44229 / JCM 9112 / NBRC 15066 / NRRL 15764)</name>
    <dbReference type="NCBI Taxonomy" id="1179773"/>
    <lineage>
        <taxon>Bacteria</taxon>
        <taxon>Bacillati</taxon>
        <taxon>Actinomycetota</taxon>
        <taxon>Actinomycetes</taxon>
        <taxon>Pseudonocardiales</taxon>
        <taxon>Pseudonocardiaceae</taxon>
        <taxon>Saccharothrix</taxon>
    </lineage>
</organism>
<dbReference type="BioCyc" id="SESP1179773:BN6_RS10895-MONOMER"/>
<dbReference type="InterPro" id="IPR043129">
    <property type="entry name" value="ATPase_NBD"/>
</dbReference>
<dbReference type="Gene3D" id="3.30.420.40">
    <property type="match status" value="2"/>
</dbReference>
<keyword evidence="5" id="KW-1185">Reference proteome</keyword>
<evidence type="ECO:0000256" key="1">
    <source>
        <dbReference type="ARBA" id="ARBA00006129"/>
    </source>
</evidence>
<dbReference type="SUPFAM" id="SSF53067">
    <property type="entry name" value="Actin-like ATPase domain"/>
    <property type="match status" value="1"/>
</dbReference>
<dbReference type="STRING" id="1179773.BN6_22400"/>
<proteinExistence type="inferred from homology"/>
<dbReference type="Pfam" id="PF16861">
    <property type="entry name" value="Carbam_trans_C"/>
    <property type="match status" value="1"/>
</dbReference>
<dbReference type="EMBL" id="HE804045">
    <property type="protein sequence ID" value="CCH29561.1"/>
    <property type="molecule type" value="Genomic_DNA"/>
</dbReference>
<dbReference type="OrthoDB" id="9780777at2"/>
<dbReference type="Gene3D" id="3.90.870.20">
    <property type="entry name" value="Carbamoyltransferase, C-terminal domain"/>
    <property type="match status" value="1"/>
</dbReference>
<evidence type="ECO:0000313" key="5">
    <source>
        <dbReference type="Proteomes" id="UP000006281"/>
    </source>
</evidence>
<keyword evidence="4" id="KW-0808">Transferase</keyword>
<dbReference type="EC" id="2.1.3.-" evidence="4"/>
<feature type="domain" description="Carbamoyltransferase C-terminal" evidence="3">
    <location>
        <begin position="423"/>
        <end position="593"/>
    </location>
</feature>
<dbReference type="Proteomes" id="UP000006281">
    <property type="component" value="Chromosome"/>
</dbReference>
<gene>
    <name evidence="4" type="ordered locus">BN6_22400</name>
</gene>